<name>A0ABU3P6P0_9BURK</name>
<gene>
    <name evidence="4" type="ORF">RQP53_02990</name>
</gene>
<organism evidence="4 5">
    <name type="scientific">Roseateles aquae</name>
    <dbReference type="NCBI Taxonomy" id="3077235"/>
    <lineage>
        <taxon>Bacteria</taxon>
        <taxon>Pseudomonadati</taxon>
        <taxon>Pseudomonadota</taxon>
        <taxon>Betaproteobacteria</taxon>
        <taxon>Burkholderiales</taxon>
        <taxon>Sphaerotilaceae</taxon>
        <taxon>Roseateles</taxon>
    </lineage>
</organism>
<evidence type="ECO:0000313" key="4">
    <source>
        <dbReference type="EMBL" id="MDT8998237.1"/>
    </source>
</evidence>
<dbReference type="Gene3D" id="3.40.50.2300">
    <property type="match status" value="1"/>
</dbReference>
<evidence type="ECO:0000256" key="2">
    <source>
        <dbReference type="PROSITE-ProRule" id="PRU00169"/>
    </source>
</evidence>
<comment type="caution">
    <text evidence="4">The sequence shown here is derived from an EMBL/GenBank/DDBJ whole genome shotgun (WGS) entry which is preliminary data.</text>
</comment>
<dbReference type="InterPro" id="IPR001789">
    <property type="entry name" value="Sig_transdc_resp-reg_receiver"/>
</dbReference>
<feature type="domain" description="Response regulatory" evidence="3">
    <location>
        <begin position="16"/>
        <end position="134"/>
    </location>
</feature>
<keyword evidence="5" id="KW-1185">Reference proteome</keyword>
<evidence type="ECO:0000259" key="3">
    <source>
        <dbReference type="PROSITE" id="PS50110"/>
    </source>
</evidence>
<dbReference type="Proteomes" id="UP001246372">
    <property type="component" value="Unassembled WGS sequence"/>
</dbReference>
<dbReference type="SMART" id="SM00448">
    <property type="entry name" value="REC"/>
    <property type="match status" value="1"/>
</dbReference>
<sequence>MSLTTATPPASSAARRVLIVDDSRAIQSIIRHALECGELGPMQIQTANNGAEALDKVAQFKPDLVLSDWHMPGVSGIEMLQTLRQTGHADMAVGFVTTETNRERLSEAEMNGAAFILNKPFDDKALCQAVSRSLQKRPTTVTSKPPGHGPQALESINQTQQMMFAHLGTRHFDLRRAEGFSNFAEYPQFIALYSSTGRKSVYAVGLLDIAACCLIGGMAEGSSAEQIQLATQIAQPAAKWLDHASRFMRALAPVLVKRSASDQPSLGAARLTLQPFDKLAMLLQQNNGRTELRLHVPGYGEGRLCFLLV</sequence>
<dbReference type="SUPFAM" id="SSF52172">
    <property type="entry name" value="CheY-like"/>
    <property type="match status" value="1"/>
</dbReference>
<evidence type="ECO:0000313" key="5">
    <source>
        <dbReference type="Proteomes" id="UP001246372"/>
    </source>
</evidence>
<dbReference type="InterPro" id="IPR011006">
    <property type="entry name" value="CheY-like_superfamily"/>
</dbReference>
<dbReference type="InterPro" id="IPR050595">
    <property type="entry name" value="Bact_response_regulator"/>
</dbReference>
<dbReference type="PROSITE" id="PS50110">
    <property type="entry name" value="RESPONSE_REGULATORY"/>
    <property type="match status" value="1"/>
</dbReference>
<dbReference type="RefSeq" id="WP_315648547.1">
    <property type="nucleotide sequence ID" value="NZ_JAVXZY010000001.1"/>
</dbReference>
<keyword evidence="1 2" id="KW-0597">Phosphoprotein</keyword>
<dbReference type="PANTHER" id="PTHR44591:SF3">
    <property type="entry name" value="RESPONSE REGULATORY DOMAIN-CONTAINING PROTEIN"/>
    <property type="match status" value="1"/>
</dbReference>
<evidence type="ECO:0000256" key="1">
    <source>
        <dbReference type="ARBA" id="ARBA00022553"/>
    </source>
</evidence>
<accession>A0ABU3P6P0</accession>
<reference evidence="4" key="1">
    <citation type="submission" date="2023-09" db="EMBL/GenBank/DDBJ databases">
        <title>Paucibacter sp. APW11 Genome sequencing and assembly.</title>
        <authorList>
            <person name="Kim I."/>
        </authorList>
    </citation>
    <scope>NUCLEOTIDE SEQUENCE</scope>
    <source>
        <strain evidence="4">APW11</strain>
    </source>
</reference>
<dbReference type="Pfam" id="PF00072">
    <property type="entry name" value="Response_reg"/>
    <property type="match status" value="1"/>
</dbReference>
<dbReference type="EMBL" id="JAVXZY010000001">
    <property type="protein sequence ID" value="MDT8998237.1"/>
    <property type="molecule type" value="Genomic_DNA"/>
</dbReference>
<protein>
    <submittedName>
        <fullName evidence="4">Response regulator</fullName>
    </submittedName>
</protein>
<dbReference type="PANTHER" id="PTHR44591">
    <property type="entry name" value="STRESS RESPONSE REGULATOR PROTEIN 1"/>
    <property type="match status" value="1"/>
</dbReference>
<proteinExistence type="predicted"/>
<feature type="modified residue" description="4-aspartylphosphate" evidence="2">
    <location>
        <position position="68"/>
    </location>
</feature>